<dbReference type="SUPFAM" id="SSF69318">
    <property type="entry name" value="Integrin alpha N-terminal domain"/>
    <property type="match status" value="1"/>
</dbReference>
<gene>
    <name evidence="2" type="ORF">GO988_18220</name>
</gene>
<dbReference type="AlphaFoldDB" id="A0A7K1TIM7"/>
<dbReference type="Pfam" id="PF13517">
    <property type="entry name" value="FG-GAP_3"/>
    <property type="match status" value="2"/>
</dbReference>
<evidence type="ECO:0000313" key="3">
    <source>
        <dbReference type="Proteomes" id="UP000441336"/>
    </source>
</evidence>
<organism evidence="2 3">
    <name type="scientific">Hymenobacter ginkgonis</name>
    <dbReference type="NCBI Taxonomy" id="2682976"/>
    <lineage>
        <taxon>Bacteria</taxon>
        <taxon>Pseudomonadati</taxon>
        <taxon>Bacteroidota</taxon>
        <taxon>Cytophagia</taxon>
        <taxon>Cytophagales</taxon>
        <taxon>Hymenobacteraceae</taxon>
        <taxon>Hymenobacter</taxon>
    </lineage>
</organism>
<protein>
    <submittedName>
        <fullName evidence="2">T9SS type A sorting domain-containing protein</fullName>
    </submittedName>
</protein>
<dbReference type="SUPFAM" id="SSF81296">
    <property type="entry name" value="E set domains"/>
    <property type="match status" value="1"/>
</dbReference>
<dbReference type="Gene3D" id="2.130.10.130">
    <property type="entry name" value="Integrin alpha, N-terminal"/>
    <property type="match status" value="1"/>
</dbReference>
<comment type="caution">
    <text evidence="2">The sequence shown here is derived from an EMBL/GenBank/DDBJ whole genome shotgun (WGS) entry which is preliminary data.</text>
</comment>
<dbReference type="NCBIfam" id="TIGR04183">
    <property type="entry name" value="Por_Secre_tail"/>
    <property type="match status" value="1"/>
</dbReference>
<dbReference type="PANTHER" id="PTHR44103">
    <property type="entry name" value="PROPROTEIN CONVERTASE P"/>
    <property type="match status" value="1"/>
</dbReference>
<name>A0A7K1TIM7_9BACT</name>
<dbReference type="Proteomes" id="UP000441336">
    <property type="component" value="Unassembled WGS sequence"/>
</dbReference>
<accession>A0A7K1TIM7</accession>
<dbReference type="InterPro" id="IPR014756">
    <property type="entry name" value="Ig_E-set"/>
</dbReference>
<dbReference type="InterPro" id="IPR028994">
    <property type="entry name" value="Integrin_alpha_N"/>
</dbReference>
<reference evidence="2 3" key="1">
    <citation type="submission" date="2019-12" db="EMBL/GenBank/DDBJ databases">
        <title>Hymenobacter sp. HMF4947 Genome sequencing and assembly.</title>
        <authorList>
            <person name="Kang H."/>
            <person name="Cha I."/>
            <person name="Kim H."/>
            <person name="Joh K."/>
        </authorList>
    </citation>
    <scope>NUCLEOTIDE SEQUENCE [LARGE SCALE GENOMIC DNA]</scope>
    <source>
        <strain evidence="2 3">HMF4947</strain>
    </source>
</reference>
<evidence type="ECO:0000256" key="1">
    <source>
        <dbReference type="ARBA" id="ARBA00022729"/>
    </source>
</evidence>
<keyword evidence="3" id="KW-1185">Reference proteome</keyword>
<sequence length="635" mass="65278">MAGPAGGILQRSNQPPNASLLRLSPVMLLVTNKLATKLCKRLALVGFAAALPAVGAAQTIVTFLPATGTCRTSTTAATSITITGLNLSNAKSVLLNGQPMPITKNNATSIVVTVPMAASTGRLVVTTAIGTVVSSSQFGVTRSSSGTTFPQLTTKGTSFSNIKVATGSNGLYSTPVVADLTGKGRADLLIGNGNGNIEYWQQSAVDGASYAKISNLQVSTGTNTFADIKVTNFAKPTIADLDGDGLLDLLVGTGTDQHIARYEQTAVGATTFSAPSNLQSAGVALTTGNNYPRPTIADLDGNGKLDLLIGDYSGIIKRYEATAVNAATFTALGNVQVDGADLKVDGTSKPLLFDLDGDGLLDFIVGSQAGAVTRYSQTARYSTTFKALGSLTDGSAAISMGTAGNNEGGFAAPTITDLDGDGRLDMLIGNANGTIYRYEQAQQTALTVSPLPVELTAFSGRATGTGNLLSWSTASELNSASFVIERSADGTAFSTASSVAAAGNSNTARNYQYLDAAAPAGTSYYRLRQVDQDGTSTYSPVVVINRAEALSTTAKPVAYPTIFSEVLNVTLPGAEAAQAATVALYTTEGRQVYTSNVQLSATPLALAELPTMAPGLYILRTTTAAGTTTQRISHN</sequence>
<dbReference type="EMBL" id="WQKZ01000004">
    <property type="protein sequence ID" value="MVN78270.1"/>
    <property type="molecule type" value="Genomic_DNA"/>
</dbReference>
<dbReference type="InterPro" id="IPR013783">
    <property type="entry name" value="Ig-like_fold"/>
</dbReference>
<dbReference type="InterPro" id="IPR026444">
    <property type="entry name" value="Secre_tail"/>
</dbReference>
<dbReference type="PANTHER" id="PTHR44103:SF1">
    <property type="entry name" value="PROPROTEIN CONVERTASE P"/>
    <property type="match status" value="1"/>
</dbReference>
<keyword evidence="1" id="KW-0732">Signal</keyword>
<dbReference type="InterPro" id="IPR013517">
    <property type="entry name" value="FG-GAP"/>
</dbReference>
<evidence type="ECO:0000313" key="2">
    <source>
        <dbReference type="EMBL" id="MVN78270.1"/>
    </source>
</evidence>
<proteinExistence type="predicted"/>
<dbReference type="Gene3D" id="2.60.40.10">
    <property type="entry name" value="Immunoglobulins"/>
    <property type="match status" value="2"/>
</dbReference>